<name>A0A2D0ABW5_PSENT</name>
<evidence type="ECO:0000256" key="1">
    <source>
        <dbReference type="SAM" id="Phobius"/>
    </source>
</evidence>
<keyword evidence="1" id="KW-1133">Transmembrane helix</keyword>
<accession>A0A2D0ABW5</accession>
<reference evidence="2 3" key="1">
    <citation type="submission" date="2017-06" db="EMBL/GenBank/DDBJ databases">
        <title>Draft genome of Pseudomonas nitroreducens DF05.</title>
        <authorList>
            <person name="Iyer R."/>
        </authorList>
    </citation>
    <scope>NUCLEOTIDE SEQUENCE [LARGE SCALE GENOMIC DNA]</scope>
    <source>
        <strain evidence="2 3">DF05</strain>
    </source>
</reference>
<dbReference type="EMBL" id="NJBA01000012">
    <property type="protein sequence ID" value="OWP47749.1"/>
    <property type="molecule type" value="Genomic_DNA"/>
</dbReference>
<feature type="transmembrane region" description="Helical" evidence="1">
    <location>
        <begin position="21"/>
        <end position="39"/>
    </location>
</feature>
<protein>
    <submittedName>
        <fullName evidence="2">Uncharacterized protein</fullName>
    </submittedName>
</protein>
<dbReference type="AlphaFoldDB" id="A0A2D0ABW5"/>
<dbReference type="RefSeq" id="WP_088421474.1">
    <property type="nucleotide sequence ID" value="NZ_NJBA01000012.1"/>
</dbReference>
<sequence>MKKHQPPLRSQRQHRGWPLDYDVLCWIGAIALILLFFGIDQFFVAELPGTGVIEHQHSVPQRIDLPAVQALATVNHNRQ</sequence>
<gene>
    <name evidence="2" type="ORF">CEG18_26670</name>
</gene>
<evidence type="ECO:0000313" key="2">
    <source>
        <dbReference type="EMBL" id="OWP47749.1"/>
    </source>
</evidence>
<comment type="caution">
    <text evidence="2">The sequence shown here is derived from an EMBL/GenBank/DDBJ whole genome shotgun (WGS) entry which is preliminary data.</text>
</comment>
<organism evidence="2 3">
    <name type="scientific">Pseudomonas nitroreducens</name>
    <dbReference type="NCBI Taxonomy" id="46680"/>
    <lineage>
        <taxon>Bacteria</taxon>
        <taxon>Pseudomonadati</taxon>
        <taxon>Pseudomonadota</taxon>
        <taxon>Gammaproteobacteria</taxon>
        <taxon>Pseudomonadales</taxon>
        <taxon>Pseudomonadaceae</taxon>
        <taxon>Pseudomonas</taxon>
    </lineage>
</organism>
<keyword evidence="1" id="KW-0472">Membrane</keyword>
<keyword evidence="1" id="KW-0812">Transmembrane</keyword>
<evidence type="ECO:0000313" key="3">
    <source>
        <dbReference type="Proteomes" id="UP000198145"/>
    </source>
</evidence>
<proteinExistence type="predicted"/>
<dbReference type="Proteomes" id="UP000198145">
    <property type="component" value="Unassembled WGS sequence"/>
</dbReference>